<protein>
    <submittedName>
        <fullName evidence="2">Uncharacterized protein</fullName>
    </submittedName>
</protein>
<evidence type="ECO:0000313" key="2">
    <source>
        <dbReference type="EMBL" id="GIX83514.1"/>
    </source>
</evidence>
<comment type="caution">
    <text evidence="2">The sequence shown here is derived from an EMBL/GenBank/DDBJ whole genome shotgun (WGS) entry which is preliminary data.</text>
</comment>
<dbReference type="SUPFAM" id="SSF48264">
    <property type="entry name" value="Cytochrome P450"/>
    <property type="match status" value="1"/>
</dbReference>
<dbReference type="GO" id="GO:0004497">
    <property type="term" value="F:monooxygenase activity"/>
    <property type="evidence" value="ECO:0007669"/>
    <property type="project" value="UniProtKB-KW"/>
</dbReference>
<sequence>MGRTKKNYHENHERPRFGKIQMEEIDAFIRQLEKQKGEPCNVQPALSASLCNSMFSLIFGYHLTPDHPKMTIIRNLLTSFPKVFRQTGLHCLIPTIIGFFKKWESILVQT</sequence>
<accession>A0AAV4NFC7</accession>
<evidence type="ECO:0000256" key="1">
    <source>
        <dbReference type="ARBA" id="ARBA00023033"/>
    </source>
</evidence>
<dbReference type="Proteomes" id="UP001054945">
    <property type="component" value="Unassembled WGS sequence"/>
</dbReference>
<dbReference type="GO" id="GO:0016705">
    <property type="term" value="F:oxidoreductase activity, acting on paired donors, with incorporation or reduction of molecular oxygen"/>
    <property type="evidence" value="ECO:0007669"/>
    <property type="project" value="InterPro"/>
</dbReference>
<dbReference type="EMBL" id="BPLR01020872">
    <property type="protein sequence ID" value="GIX83514.1"/>
    <property type="molecule type" value="Genomic_DNA"/>
</dbReference>
<dbReference type="InterPro" id="IPR036396">
    <property type="entry name" value="Cyt_P450_sf"/>
</dbReference>
<proteinExistence type="predicted"/>
<evidence type="ECO:0000313" key="3">
    <source>
        <dbReference type="Proteomes" id="UP001054945"/>
    </source>
</evidence>
<dbReference type="GO" id="GO:0005506">
    <property type="term" value="F:iron ion binding"/>
    <property type="evidence" value="ECO:0007669"/>
    <property type="project" value="InterPro"/>
</dbReference>
<gene>
    <name evidence="2" type="ORF">CEXT_112291</name>
</gene>
<dbReference type="AlphaFoldDB" id="A0AAV4NFC7"/>
<dbReference type="GO" id="GO:0020037">
    <property type="term" value="F:heme binding"/>
    <property type="evidence" value="ECO:0007669"/>
    <property type="project" value="InterPro"/>
</dbReference>
<name>A0AAV4NFC7_CAEEX</name>
<keyword evidence="1" id="KW-0503">Monooxygenase</keyword>
<keyword evidence="3" id="KW-1185">Reference proteome</keyword>
<organism evidence="2 3">
    <name type="scientific">Caerostris extrusa</name>
    <name type="common">Bark spider</name>
    <name type="synonym">Caerostris bankana</name>
    <dbReference type="NCBI Taxonomy" id="172846"/>
    <lineage>
        <taxon>Eukaryota</taxon>
        <taxon>Metazoa</taxon>
        <taxon>Ecdysozoa</taxon>
        <taxon>Arthropoda</taxon>
        <taxon>Chelicerata</taxon>
        <taxon>Arachnida</taxon>
        <taxon>Araneae</taxon>
        <taxon>Araneomorphae</taxon>
        <taxon>Entelegynae</taxon>
        <taxon>Araneoidea</taxon>
        <taxon>Araneidae</taxon>
        <taxon>Caerostris</taxon>
    </lineage>
</organism>
<reference evidence="2 3" key="1">
    <citation type="submission" date="2021-06" db="EMBL/GenBank/DDBJ databases">
        <title>Caerostris extrusa draft genome.</title>
        <authorList>
            <person name="Kono N."/>
            <person name="Arakawa K."/>
        </authorList>
    </citation>
    <scope>NUCLEOTIDE SEQUENCE [LARGE SCALE GENOMIC DNA]</scope>
</reference>
<keyword evidence="1" id="KW-0560">Oxidoreductase</keyword>
<dbReference type="Gene3D" id="1.10.630.10">
    <property type="entry name" value="Cytochrome P450"/>
    <property type="match status" value="1"/>
</dbReference>